<proteinExistence type="predicted"/>
<protein>
    <recommendedName>
        <fullName evidence="1">Squalene cyclase C-terminal domain-containing protein</fullName>
    </recommendedName>
</protein>
<accession>A0ABN3PX12</accession>
<organism evidence="2 3">
    <name type="scientific">Actinomadura fulvescens</name>
    <dbReference type="NCBI Taxonomy" id="46160"/>
    <lineage>
        <taxon>Bacteria</taxon>
        <taxon>Bacillati</taxon>
        <taxon>Actinomycetota</taxon>
        <taxon>Actinomycetes</taxon>
        <taxon>Streptosporangiales</taxon>
        <taxon>Thermomonosporaceae</taxon>
        <taxon>Actinomadura</taxon>
    </lineage>
</organism>
<dbReference type="Proteomes" id="UP001501509">
    <property type="component" value="Unassembled WGS sequence"/>
</dbReference>
<evidence type="ECO:0000313" key="3">
    <source>
        <dbReference type="Proteomes" id="UP001501509"/>
    </source>
</evidence>
<dbReference type="InterPro" id="IPR050148">
    <property type="entry name" value="Terpene_synthase-like"/>
</dbReference>
<dbReference type="InterPro" id="IPR008930">
    <property type="entry name" value="Terpenoid_cyclase/PrenylTrfase"/>
</dbReference>
<gene>
    <name evidence="2" type="ORF">GCM10010411_45680</name>
</gene>
<comment type="caution">
    <text evidence="2">The sequence shown here is derived from an EMBL/GenBank/DDBJ whole genome shotgun (WGS) entry which is preliminary data.</text>
</comment>
<dbReference type="Gene3D" id="1.50.10.20">
    <property type="match status" value="1"/>
</dbReference>
<evidence type="ECO:0000259" key="1">
    <source>
        <dbReference type="Pfam" id="PF13243"/>
    </source>
</evidence>
<feature type="domain" description="Squalene cyclase C-terminal" evidence="1">
    <location>
        <begin position="387"/>
        <end position="464"/>
    </location>
</feature>
<keyword evidence="3" id="KW-1185">Reference proteome</keyword>
<dbReference type="EMBL" id="BAAATD010000006">
    <property type="protein sequence ID" value="GAA2606363.1"/>
    <property type="molecule type" value="Genomic_DNA"/>
</dbReference>
<reference evidence="2 3" key="1">
    <citation type="journal article" date="2019" name="Int. J. Syst. Evol. Microbiol.">
        <title>The Global Catalogue of Microorganisms (GCM) 10K type strain sequencing project: providing services to taxonomists for standard genome sequencing and annotation.</title>
        <authorList>
            <consortium name="The Broad Institute Genomics Platform"/>
            <consortium name="The Broad Institute Genome Sequencing Center for Infectious Disease"/>
            <person name="Wu L."/>
            <person name="Ma J."/>
        </authorList>
    </citation>
    <scope>NUCLEOTIDE SEQUENCE [LARGE SCALE GENOMIC DNA]</scope>
    <source>
        <strain evidence="2 3">JCM 6833</strain>
    </source>
</reference>
<dbReference type="InterPro" id="IPR032696">
    <property type="entry name" value="SQ_cyclase_C"/>
</dbReference>
<evidence type="ECO:0000313" key="2">
    <source>
        <dbReference type="EMBL" id="GAA2606363.1"/>
    </source>
</evidence>
<dbReference type="RefSeq" id="WP_344543892.1">
    <property type="nucleotide sequence ID" value="NZ_BAAATD010000006.1"/>
</dbReference>
<dbReference type="PANTHER" id="PTHR31739">
    <property type="entry name" value="ENT-COPALYL DIPHOSPHATE SYNTHASE, CHLOROPLASTIC"/>
    <property type="match status" value="1"/>
</dbReference>
<name>A0ABN3PX12_9ACTN</name>
<dbReference type="PANTHER" id="PTHR31739:SF25">
    <property type="entry name" value="(E,E)-GERANYLLINALOOL SYNTHASE"/>
    <property type="match status" value="1"/>
</dbReference>
<dbReference type="Gene3D" id="1.50.10.160">
    <property type="match status" value="1"/>
</dbReference>
<dbReference type="Pfam" id="PF13243">
    <property type="entry name" value="SQHop_cyclase_C"/>
    <property type="match status" value="1"/>
</dbReference>
<sequence>MIPEEIRQDTFATWDGLDVEAAAQRLLDGMLTSPWGLTTPSVYETGRLVALVPWLTGHAERLRFLLRTQNADGSWGVQQAGYALVPTLSATEALLCELCSARTRRSASTELVKAADQGLRALFRLLGRGGAAGLPDMPAIEHITPVLIDSINRRLDGLRDRPATGMESWQESARLRAPAGFDGAVLDAVRRRLRDGGAIPEKLLHALEIAGDAAAGAPAVHPQPVGTVGASAAATAAWLGERGAQEADHPARRYLETAVSEHGGPVSVATPITNFERAWALGWLIRAGVPVAVPPALIGEMIRALGPDGAPGGAGLPADADTTSGLLYALSLAGAPQSPDVLWPYETETHFCTWQGENGQSVTTNAHALEAFGHYRELVPESGAAHRYAAAVRKSSRWLLSQQGADGSWHDRWHASPYYATACAALALGRFGGTGAKRATGRAVDWVLATQHPDGSWGHWDGTAEETAYAIHVLRLCGNGHSDETAAVDRGGAFLRSAMWLIHTPDGLPPLWHDKDLYTPLTVVRAAILGALRLTRT</sequence>
<dbReference type="SUPFAM" id="SSF48239">
    <property type="entry name" value="Terpenoid cyclases/Protein prenyltransferases"/>
    <property type="match status" value="2"/>
</dbReference>